<proteinExistence type="predicted"/>
<keyword evidence="2" id="KW-1185">Reference proteome</keyword>
<accession>A0A915M6N4</accession>
<feature type="region of interest" description="Disordered" evidence="1">
    <location>
        <begin position="19"/>
        <end position="42"/>
    </location>
</feature>
<evidence type="ECO:0000313" key="2">
    <source>
        <dbReference type="Proteomes" id="UP000887561"/>
    </source>
</evidence>
<dbReference type="Proteomes" id="UP000887561">
    <property type="component" value="Unplaced"/>
</dbReference>
<evidence type="ECO:0000313" key="3">
    <source>
        <dbReference type="WBParaSite" id="scaffold28246_cov165.g20654"/>
    </source>
</evidence>
<evidence type="ECO:0000256" key="1">
    <source>
        <dbReference type="SAM" id="MobiDB-lite"/>
    </source>
</evidence>
<dbReference type="AlphaFoldDB" id="A0A915M6N4"/>
<organism evidence="2 3">
    <name type="scientific">Meloidogyne javanica</name>
    <name type="common">Root-knot nematode worm</name>
    <dbReference type="NCBI Taxonomy" id="6303"/>
    <lineage>
        <taxon>Eukaryota</taxon>
        <taxon>Metazoa</taxon>
        <taxon>Ecdysozoa</taxon>
        <taxon>Nematoda</taxon>
        <taxon>Chromadorea</taxon>
        <taxon>Rhabditida</taxon>
        <taxon>Tylenchina</taxon>
        <taxon>Tylenchomorpha</taxon>
        <taxon>Tylenchoidea</taxon>
        <taxon>Meloidogynidae</taxon>
        <taxon>Meloidogyninae</taxon>
        <taxon>Meloidogyne</taxon>
        <taxon>Meloidogyne incognita group</taxon>
    </lineage>
</organism>
<reference evidence="3" key="1">
    <citation type="submission" date="2022-11" db="UniProtKB">
        <authorList>
            <consortium name="WormBaseParasite"/>
        </authorList>
    </citation>
    <scope>IDENTIFICATION</scope>
</reference>
<sequence length="58" mass="6781">MDRKLTQIETTLQKMLQSLTPSNLCKENNDLEAEGDKHNEDAKELVRKRIKLERGKNK</sequence>
<name>A0A915M6N4_MELJA</name>
<dbReference type="WBParaSite" id="scaffold28246_cov165.g20654">
    <property type="protein sequence ID" value="scaffold28246_cov165.g20654"/>
    <property type="gene ID" value="scaffold28246_cov165.g20654"/>
</dbReference>
<protein>
    <submittedName>
        <fullName evidence="3">Uncharacterized protein</fullName>
    </submittedName>
</protein>